<dbReference type="Proteomes" id="UP000239446">
    <property type="component" value="Unassembled WGS sequence"/>
</dbReference>
<dbReference type="InterPro" id="IPR007410">
    <property type="entry name" value="LpqE-like"/>
</dbReference>
<dbReference type="RefSeq" id="WP_104416696.1">
    <property type="nucleotide sequence ID" value="NZ_PTIT01000018.1"/>
</dbReference>
<dbReference type="Pfam" id="PF04314">
    <property type="entry name" value="PCuAC"/>
    <property type="match status" value="1"/>
</dbReference>
<dbReference type="PROSITE" id="PS51257">
    <property type="entry name" value="PROKAR_LIPOPROTEIN"/>
    <property type="match status" value="1"/>
</dbReference>
<reference evidence="3 4" key="2">
    <citation type="submission" date="2018-02" db="EMBL/GenBank/DDBJ databases">
        <title>Subsurface microbial communities from deep shales in Ohio and West Virginia, USA.</title>
        <authorList>
            <person name="Wrighton K."/>
        </authorList>
    </citation>
    <scope>NUCLEOTIDE SEQUENCE [LARGE SCALE GENOMIC DNA]</scope>
    <source>
        <strain evidence="3 4">UTICA-S1B9</strain>
    </source>
</reference>
<dbReference type="EMBL" id="PTIT01000018">
    <property type="protein sequence ID" value="PPK50900.1"/>
    <property type="molecule type" value="Genomic_DNA"/>
</dbReference>
<reference evidence="2 5" key="1">
    <citation type="submission" date="2018-02" db="EMBL/GenBank/DDBJ databases">
        <title>Deep subsurface shale carbon reservoir microbial communities from Ohio and West Virginia, USA.</title>
        <authorList>
            <person name="Wrighton K."/>
        </authorList>
    </citation>
    <scope>NUCLEOTIDE SEQUENCE [LARGE SCALE GENOMIC DNA]</scope>
    <source>
        <strain evidence="2 5">UTICA-S1B6</strain>
    </source>
</reference>
<dbReference type="SUPFAM" id="SSF110087">
    <property type="entry name" value="DR1885-like metal-binding protein"/>
    <property type="match status" value="1"/>
</dbReference>
<comment type="caution">
    <text evidence="3">The sequence shown here is derived from an EMBL/GenBank/DDBJ whole genome shotgun (WGS) entry which is preliminary data.</text>
</comment>
<feature type="chain" id="PRO_5015559224" description="Copper(I)-binding protein" evidence="1">
    <location>
        <begin position="31"/>
        <end position="167"/>
    </location>
</feature>
<evidence type="ECO:0000256" key="1">
    <source>
        <dbReference type="SAM" id="SignalP"/>
    </source>
</evidence>
<feature type="signal peptide" evidence="1">
    <location>
        <begin position="1"/>
        <end position="30"/>
    </location>
</feature>
<gene>
    <name evidence="3" type="ORF">B0H24_10202</name>
    <name evidence="2" type="ORF">BY455_1182</name>
</gene>
<organism evidence="3 4">
    <name type="scientific">Marinobacter persicus</name>
    <dbReference type="NCBI Taxonomy" id="930118"/>
    <lineage>
        <taxon>Bacteria</taxon>
        <taxon>Pseudomonadati</taxon>
        <taxon>Pseudomonadota</taxon>
        <taxon>Gammaproteobacteria</taxon>
        <taxon>Pseudomonadales</taxon>
        <taxon>Marinobacteraceae</taxon>
        <taxon>Marinobacter</taxon>
    </lineage>
</organism>
<evidence type="ECO:0008006" key="6">
    <source>
        <dbReference type="Google" id="ProtNLM"/>
    </source>
</evidence>
<proteinExistence type="predicted"/>
<dbReference type="AlphaFoldDB" id="A0A2S6G4S8"/>
<dbReference type="EMBL" id="PTIU01000020">
    <property type="protein sequence ID" value="PPK54014.1"/>
    <property type="molecule type" value="Genomic_DNA"/>
</dbReference>
<evidence type="ECO:0000313" key="2">
    <source>
        <dbReference type="EMBL" id="PPK50900.1"/>
    </source>
</evidence>
<accession>A0A2S6G4S8</accession>
<name>A0A2S6G4S8_9GAMM</name>
<evidence type="ECO:0000313" key="4">
    <source>
        <dbReference type="Proteomes" id="UP000239446"/>
    </source>
</evidence>
<dbReference type="OrthoDB" id="9796962at2"/>
<keyword evidence="5" id="KW-1185">Reference proteome</keyword>
<sequence length="167" mass="17766">MKRLNSLACASALACAFALACSTLAPTALASNHGTVGISDPWTRPTPPGTPMGVGYMVISNHTHQEVRLVGAQTPKAGHVSIHETVMKDDVMRMQPVKGGLAIPAGETVKLKPMSYHLMLEQLNSPIVEGEPVPVTLEFEGAGPMDVELQVQPMDGGMTMDHSKMEH</sequence>
<dbReference type="PANTHER" id="PTHR36302:SF1">
    <property type="entry name" value="COPPER CHAPERONE PCU(A)C"/>
    <property type="match status" value="1"/>
</dbReference>
<protein>
    <recommendedName>
        <fullName evidence="6">Copper(I)-binding protein</fullName>
    </recommendedName>
</protein>
<dbReference type="InterPro" id="IPR058248">
    <property type="entry name" value="Lxx211020-like"/>
</dbReference>
<keyword evidence="1" id="KW-0732">Signal</keyword>
<dbReference type="InterPro" id="IPR036182">
    <property type="entry name" value="PCuAC_sf"/>
</dbReference>
<dbReference type="Proteomes" id="UP000239648">
    <property type="component" value="Unassembled WGS sequence"/>
</dbReference>
<dbReference type="PANTHER" id="PTHR36302">
    <property type="entry name" value="BLR7088 PROTEIN"/>
    <property type="match status" value="1"/>
</dbReference>
<evidence type="ECO:0000313" key="3">
    <source>
        <dbReference type="EMBL" id="PPK54014.1"/>
    </source>
</evidence>
<dbReference type="Gene3D" id="2.60.40.1890">
    <property type="entry name" value="PCu(A)C copper chaperone"/>
    <property type="match status" value="1"/>
</dbReference>
<evidence type="ECO:0000313" key="5">
    <source>
        <dbReference type="Proteomes" id="UP000239648"/>
    </source>
</evidence>